<dbReference type="GO" id="GO:0032865">
    <property type="term" value="C:ERMES complex"/>
    <property type="evidence" value="ECO:0007669"/>
    <property type="project" value="EnsemblFungi"/>
</dbReference>
<feature type="domain" description="SMP-LTD" evidence="11">
    <location>
        <begin position="1"/>
        <end position="219"/>
    </location>
</feature>
<dbReference type="GO" id="GO:0008289">
    <property type="term" value="F:lipid binding"/>
    <property type="evidence" value="ECO:0007669"/>
    <property type="project" value="UniProtKB-KW"/>
</dbReference>
<organism evidence="12 13">
    <name type="scientific">Huiozyma naganishii (strain ATCC MYA-139 / BCRC 22969 / CBS 8797 / KCTC 17520 / NBRC 10181 / NCYC 3082 / Yp74L-3)</name>
    <name type="common">Yeast</name>
    <name type="synonym">Kazachstania naganishii</name>
    <dbReference type="NCBI Taxonomy" id="1071383"/>
    <lineage>
        <taxon>Eukaryota</taxon>
        <taxon>Fungi</taxon>
        <taxon>Dikarya</taxon>
        <taxon>Ascomycota</taxon>
        <taxon>Saccharomycotina</taxon>
        <taxon>Saccharomycetes</taxon>
        <taxon>Saccharomycetales</taxon>
        <taxon>Saccharomycetaceae</taxon>
        <taxon>Huiozyma</taxon>
    </lineage>
</organism>
<evidence type="ECO:0000256" key="6">
    <source>
        <dbReference type="ARBA" id="ARBA00023055"/>
    </source>
</evidence>
<dbReference type="GeneID" id="34524150"/>
<keyword evidence="4" id="KW-0812">Transmembrane</keyword>
<dbReference type="EMBL" id="HE978315">
    <property type="protein sequence ID" value="CCK68500.1"/>
    <property type="molecule type" value="Genomic_DNA"/>
</dbReference>
<keyword evidence="7" id="KW-0446">Lipid-binding</keyword>
<dbReference type="STRING" id="1071383.J7R144"/>
<keyword evidence="9" id="KW-0472">Membrane</keyword>
<evidence type="ECO:0000313" key="12">
    <source>
        <dbReference type="EMBL" id="CCK68500.1"/>
    </source>
</evidence>
<dbReference type="InterPro" id="IPR058825">
    <property type="entry name" value="MDM34_N"/>
</dbReference>
<evidence type="ECO:0000256" key="9">
    <source>
        <dbReference type="ARBA" id="ARBA00023136"/>
    </source>
</evidence>
<sequence length="509" mass="57327">MSFRFNEQLFRDPSFNYKVRSKLTAVLSKALGTSAAAGVPSAQSVRGSCVGDDRAHRAGAMKPSDILKSDVKINMVDFPTVPQVEILDLDITTQPRSLVKGICKLSCRDAKIQLETVIEANLMMVVLGDSPEFVTPQLVENSSFKVPITMTFSNVRLEAITNIFMRNYGVSISFNDVSLDFDFDCSIKILQTTIEKRLKESMHTLFKEVLPSVIFNTSQNWFHNNAANSPAENLAKTVQGLTEQTAPCVTFDETDFAELSPKNMLRLSTIVSSRHTLSLHGTSELHKMANITGCLEKQNLYRFISRMPSLTNYYMPYYRLSRINYSQTGNKDNLLPEVVLRERKYDLTTIIDIQNKLYERSYTDDSKDSVKTPRRRVIKLGKKKRQNDDTVKQTMQRTPAPTALMKIPTTPLTSRYSSPEAVQGHFPKSCTPELTRPLYGDLPLEELIIPKAKEKITPPRRISSPSVTNSIYYVGISNSTGHKWGSQHYQPHKQTVSPTVSPPPYTVAH</sequence>
<feature type="compositionally biased region" description="Pro residues" evidence="10">
    <location>
        <begin position="500"/>
        <end position="509"/>
    </location>
</feature>
<evidence type="ECO:0000256" key="4">
    <source>
        <dbReference type="ARBA" id="ARBA00022692"/>
    </source>
</evidence>
<dbReference type="eggNOG" id="ENOG502QT3W">
    <property type="taxonomic scope" value="Eukaryota"/>
</dbReference>
<dbReference type="OrthoDB" id="17927at2759"/>
<evidence type="ECO:0000256" key="8">
    <source>
        <dbReference type="ARBA" id="ARBA00023128"/>
    </source>
</evidence>
<dbReference type="GO" id="GO:1990456">
    <property type="term" value="P:mitochondrion-endoplasmic reticulum membrane tethering"/>
    <property type="evidence" value="ECO:0007669"/>
    <property type="project" value="EnsemblFungi"/>
</dbReference>
<proteinExistence type="predicted"/>
<accession>J7R144</accession>
<reference evidence="12 13" key="1">
    <citation type="journal article" date="2011" name="Proc. Natl. Acad. Sci. U.S.A.">
        <title>Evolutionary erosion of yeast sex chromosomes by mating-type switching accidents.</title>
        <authorList>
            <person name="Gordon J.L."/>
            <person name="Armisen D."/>
            <person name="Proux-Wera E."/>
            <person name="Oheigeartaigh S.S."/>
            <person name="Byrne K.P."/>
            <person name="Wolfe K.H."/>
        </authorList>
    </citation>
    <scope>NUCLEOTIDE SEQUENCE [LARGE SCALE GENOMIC DNA]</scope>
    <source>
        <strain evidence="13">ATCC MYA-139 / BCRC 22969 / CBS 8797 / CCRC 22969 / KCTC 17520 / NBRC 10181 / NCYC 3082</strain>
    </source>
</reference>
<dbReference type="GO" id="GO:0007005">
    <property type="term" value="P:mitochondrion organization"/>
    <property type="evidence" value="ECO:0007669"/>
    <property type="project" value="EnsemblFungi"/>
</dbReference>
<feature type="region of interest" description="Disordered" evidence="10">
    <location>
        <begin position="484"/>
        <end position="509"/>
    </location>
</feature>
<name>J7R144_HUIN7</name>
<evidence type="ECO:0000256" key="3">
    <source>
        <dbReference type="ARBA" id="ARBA00022452"/>
    </source>
</evidence>
<dbReference type="Pfam" id="PF26545">
    <property type="entry name" value="Mdm34_N"/>
    <property type="match status" value="1"/>
</dbReference>
<keyword evidence="5" id="KW-1000">Mitochondrion outer membrane</keyword>
<keyword evidence="6" id="KW-0445">Lipid transport</keyword>
<dbReference type="PROSITE" id="PS51847">
    <property type="entry name" value="SMP"/>
    <property type="match status" value="1"/>
</dbReference>
<dbReference type="Proteomes" id="UP000006310">
    <property type="component" value="Chromosome 2"/>
</dbReference>
<keyword evidence="8" id="KW-0496">Mitochondrion</keyword>
<evidence type="ECO:0000256" key="10">
    <source>
        <dbReference type="SAM" id="MobiDB-lite"/>
    </source>
</evidence>
<dbReference type="OMA" id="PGCLERQ"/>
<feature type="compositionally biased region" description="Polar residues" evidence="10">
    <location>
        <begin position="484"/>
        <end position="494"/>
    </location>
</feature>
<gene>
    <name evidence="12" type="primary">KNAG0B00510</name>
    <name evidence="12" type="ordered locus">KNAG_0B00510</name>
</gene>
<evidence type="ECO:0000259" key="11">
    <source>
        <dbReference type="PROSITE" id="PS51847"/>
    </source>
</evidence>
<dbReference type="PANTHER" id="PTHR28185">
    <property type="entry name" value="MITOCHONDRIAL DISTRIBUTION AND MORPHOLOGY PROTEIN 34"/>
    <property type="match status" value="1"/>
</dbReference>
<evidence type="ECO:0000256" key="1">
    <source>
        <dbReference type="ARBA" id="ARBA00004370"/>
    </source>
</evidence>
<keyword evidence="3" id="KW-1134">Transmembrane beta strand</keyword>
<evidence type="ECO:0000313" key="13">
    <source>
        <dbReference type="Proteomes" id="UP000006310"/>
    </source>
</evidence>
<comment type="subcellular location">
    <subcellularLocation>
        <location evidence="1">Membrane</location>
    </subcellularLocation>
</comment>
<dbReference type="AlphaFoldDB" id="J7R144"/>
<dbReference type="KEGG" id="kng:KNAG_0B00510"/>
<dbReference type="PANTHER" id="PTHR28185:SF1">
    <property type="entry name" value="MITOCHONDRIAL DISTRIBUTION AND MORPHOLOGY PROTEIN 34"/>
    <property type="match status" value="1"/>
</dbReference>
<dbReference type="InterPro" id="IPR031468">
    <property type="entry name" value="SMP_LBD"/>
</dbReference>
<reference evidence="13" key="2">
    <citation type="submission" date="2012-08" db="EMBL/GenBank/DDBJ databases">
        <title>Genome sequence of Kazachstania naganishii.</title>
        <authorList>
            <person name="Gordon J.L."/>
            <person name="Armisen D."/>
            <person name="Proux-Wera E."/>
            <person name="OhEigeartaigh S.S."/>
            <person name="Byrne K.P."/>
            <person name="Wolfe K.H."/>
        </authorList>
    </citation>
    <scope>NUCLEOTIDE SEQUENCE [LARGE SCALE GENOMIC DNA]</scope>
    <source>
        <strain evidence="13">ATCC MYA-139 / BCRC 22969 / CBS 8797 / CCRC 22969 / KCTC 17520 / NBRC 10181 / NCYC 3082</strain>
    </source>
</reference>
<protein>
    <recommendedName>
        <fullName evidence="11">SMP-LTD domain-containing protein</fullName>
    </recommendedName>
</protein>
<dbReference type="RefSeq" id="XP_022462746.1">
    <property type="nucleotide sequence ID" value="XM_022611325.1"/>
</dbReference>
<evidence type="ECO:0000256" key="5">
    <source>
        <dbReference type="ARBA" id="ARBA00022787"/>
    </source>
</evidence>
<dbReference type="HOGENOM" id="CLU_036329_0_0_1"/>
<evidence type="ECO:0000256" key="7">
    <source>
        <dbReference type="ARBA" id="ARBA00023121"/>
    </source>
</evidence>
<dbReference type="InterPro" id="IPR027536">
    <property type="entry name" value="MDM34"/>
</dbReference>
<keyword evidence="2" id="KW-0813">Transport</keyword>
<keyword evidence="13" id="KW-1185">Reference proteome</keyword>
<evidence type="ECO:0000256" key="2">
    <source>
        <dbReference type="ARBA" id="ARBA00022448"/>
    </source>
</evidence>
<dbReference type="GO" id="GO:0015914">
    <property type="term" value="P:phospholipid transport"/>
    <property type="evidence" value="ECO:0007669"/>
    <property type="project" value="EnsemblFungi"/>
</dbReference>